<dbReference type="AlphaFoldDB" id="A0A1Y1ZPI8"/>
<reference evidence="2 3" key="1">
    <citation type="submission" date="2016-08" db="EMBL/GenBank/DDBJ databases">
        <title>A Parts List for Fungal Cellulosomes Revealed by Comparative Genomics.</title>
        <authorList>
            <consortium name="DOE Joint Genome Institute"/>
            <person name="Haitjema C.H."/>
            <person name="Gilmore S.P."/>
            <person name="Henske J.K."/>
            <person name="Solomon K.V."/>
            <person name="De Groot R."/>
            <person name="Kuo A."/>
            <person name="Mondo S.J."/>
            <person name="Salamov A.A."/>
            <person name="Labutti K."/>
            <person name="Zhao Z."/>
            <person name="Chiniquy J."/>
            <person name="Barry K."/>
            <person name="Brewer H.M."/>
            <person name="Purvine S.O."/>
            <person name="Wright A.T."/>
            <person name="Boxma B."/>
            <person name="Van Alen T."/>
            <person name="Hackstein J.H."/>
            <person name="Baker S.E."/>
            <person name="Grigoriev I.V."/>
            <person name="O'Malley M.A."/>
        </authorList>
    </citation>
    <scope>NUCLEOTIDE SEQUENCE [LARGE SCALE GENOMIC DNA]</scope>
    <source>
        <strain evidence="2 3">G1</strain>
    </source>
</reference>
<feature type="transmembrane region" description="Helical" evidence="1">
    <location>
        <begin position="102"/>
        <end position="124"/>
    </location>
</feature>
<dbReference type="EMBL" id="MCOG01000374">
    <property type="protein sequence ID" value="ORY12171.1"/>
    <property type="molecule type" value="Genomic_DNA"/>
</dbReference>
<proteinExistence type="predicted"/>
<organism evidence="2 3">
    <name type="scientific">Neocallimastix californiae</name>
    <dbReference type="NCBI Taxonomy" id="1754190"/>
    <lineage>
        <taxon>Eukaryota</taxon>
        <taxon>Fungi</taxon>
        <taxon>Fungi incertae sedis</taxon>
        <taxon>Chytridiomycota</taxon>
        <taxon>Chytridiomycota incertae sedis</taxon>
        <taxon>Neocallimastigomycetes</taxon>
        <taxon>Neocallimastigales</taxon>
        <taxon>Neocallimastigaceae</taxon>
        <taxon>Neocallimastix</taxon>
    </lineage>
</organism>
<keyword evidence="3" id="KW-1185">Reference proteome</keyword>
<evidence type="ECO:0000256" key="1">
    <source>
        <dbReference type="SAM" id="Phobius"/>
    </source>
</evidence>
<evidence type="ECO:0008006" key="4">
    <source>
        <dbReference type="Google" id="ProtNLM"/>
    </source>
</evidence>
<dbReference type="Proteomes" id="UP000193920">
    <property type="component" value="Unassembled WGS sequence"/>
</dbReference>
<keyword evidence="1" id="KW-0812">Transmembrane</keyword>
<protein>
    <recommendedName>
        <fullName evidence="4">MARVEL domain-containing protein</fullName>
    </recommendedName>
</protein>
<evidence type="ECO:0000313" key="3">
    <source>
        <dbReference type="Proteomes" id="UP000193920"/>
    </source>
</evidence>
<name>A0A1Y1ZPI8_9FUNG</name>
<gene>
    <name evidence="2" type="ORF">LY90DRAFT_518384</name>
</gene>
<keyword evidence="1" id="KW-0472">Membrane</keyword>
<accession>A0A1Y1ZPI8</accession>
<feature type="transmembrane region" description="Helical" evidence="1">
    <location>
        <begin position="21"/>
        <end position="41"/>
    </location>
</feature>
<evidence type="ECO:0000313" key="2">
    <source>
        <dbReference type="EMBL" id="ORY12171.1"/>
    </source>
</evidence>
<feature type="transmembrane region" description="Helical" evidence="1">
    <location>
        <begin position="47"/>
        <end position="65"/>
    </location>
</feature>
<comment type="caution">
    <text evidence="2">The sequence shown here is derived from an EMBL/GenBank/DDBJ whole genome shotgun (WGS) entry which is preliminary data.</text>
</comment>
<sequence>MSIVNSIIHPKKFLGITDLKTGTLILSIVEFVFALLSFFGLNNKYASSLYALIAIICTGLCIYGVKKSKAIYISVYEKYLILSAIFAFILFLLSLITFYLSFIIVSFIEFIFSLYAYHVVGAYYHQVKDSQNAATADAGKV</sequence>
<keyword evidence="1" id="KW-1133">Transmembrane helix</keyword>
<feature type="transmembrane region" description="Helical" evidence="1">
    <location>
        <begin position="77"/>
        <end position="96"/>
    </location>
</feature>